<comment type="caution">
    <text evidence="4">The sequence shown here is derived from an EMBL/GenBank/DDBJ whole genome shotgun (WGS) entry which is preliminary data.</text>
</comment>
<proteinExistence type="inferred from homology"/>
<reference evidence="4 5" key="1">
    <citation type="submission" date="2018-09" db="EMBL/GenBank/DDBJ databases">
        <authorList>
            <person name="Wang F."/>
        </authorList>
    </citation>
    <scope>NUCLEOTIDE SEQUENCE [LARGE SCALE GENOMIC DNA]</scope>
    <source>
        <strain evidence="4 5">PLHSC7-2</strain>
    </source>
</reference>
<dbReference type="CDD" id="cd00841">
    <property type="entry name" value="MPP_YfcE"/>
    <property type="match status" value="1"/>
</dbReference>
<dbReference type="EC" id="3.1.4.-" evidence="2"/>
<dbReference type="InterPro" id="IPR024654">
    <property type="entry name" value="Calcineurin-like_PHP_lpxH"/>
</dbReference>
<comment type="similarity">
    <text evidence="1 2">Belongs to the metallophosphoesterase superfamily. YfcE family.</text>
</comment>
<evidence type="ECO:0000313" key="5">
    <source>
        <dbReference type="Proteomes" id="UP000283255"/>
    </source>
</evidence>
<dbReference type="SUPFAM" id="SSF56300">
    <property type="entry name" value="Metallo-dependent phosphatases"/>
    <property type="match status" value="1"/>
</dbReference>
<keyword evidence="5" id="KW-1185">Reference proteome</keyword>
<reference evidence="4 5" key="2">
    <citation type="submission" date="2019-01" db="EMBL/GenBank/DDBJ databases">
        <title>Motilimonas pumilus sp. nov., isolated from the gut of sea cucumber (Apostichopus japonicus).</title>
        <authorList>
            <person name="Wang F.-Q."/>
            <person name="Ren L.-H."/>
            <person name="Lin Y.-W."/>
            <person name="Sun G.-H."/>
            <person name="Du Z.-J."/>
            <person name="Zhao J.-X."/>
            <person name="Liu X.-J."/>
            <person name="Liu L.-J."/>
        </authorList>
    </citation>
    <scope>NUCLEOTIDE SEQUENCE [LARGE SCALE GENOMIC DNA]</scope>
    <source>
        <strain evidence="4 5">PLHSC7-2</strain>
    </source>
</reference>
<dbReference type="OrthoDB" id="9800565at2"/>
<evidence type="ECO:0000256" key="1">
    <source>
        <dbReference type="ARBA" id="ARBA00008950"/>
    </source>
</evidence>
<keyword evidence="2" id="KW-0479">Metal-binding</keyword>
<protein>
    <recommendedName>
        <fullName evidence="2">Phosphoesterase</fullName>
        <ecNumber evidence="2">3.1.4.-</ecNumber>
    </recommendedName>
</protein>
<dbReference type="Pfam" id="PF12850">
    <property type="entry name" value="Metallophos_2"/>
    <property type="match status" value="1"/>
</dbReference>
<organism evidence="4 5">
    <name type="scientific">Motilimonas pumila</name>
    <dbReference type="NCBI Taxonomy" id="2303987"/>
    <lineage>
        <taxon>Bacteria</taxon>
        <taxon>Pseudomonadati</taxon>
        <taxon>Pseudomonadota</taxon>
        <taxon>Gammaproteobacteria</taxon>
        <taxon>Alteromonadales</taxon>
        <taxon>Alteromonadales genera incertae sedis</taxon>
        <taxon>Motilimonas</taxon>
    </lineage>
</organism>
<dbReference type="InterPro" id="IPR000979">
    <property type="entry name" value="Phosphodiesterase_MJ0936/Vps29"/>
</dbReference>
<dbReference type="GO" id="GO:0016787">
    <property type="term" value="F:hydrolase activity"/>
    <property type="evidence" value="ECO:0007669"/>
    <property type="project" value="UniProtKB-UniRule"/>
</dbReference>
<dbReference type="PANTHER" id="PTHR11124">
    <property type="entry name" value="VACUOLAR SORTING PROTEIN VPS29"/>
    <property type="match status" value="1"/>
</dbReference>
<sequence length="186" mass="20203">MKLFVISDIHGAAASLRHALEAYEGSGADHLIILGDMLNHGPRNALPHDYDPMAVVAQLNALSDAIIAVRGNCDSEVDQSLLQFPLDASYNQIPWFGRKLFLTHGHLYSTECLPPLRGGDVFCFGHVHVPAAKQQGEIYLFNPGSIAIPRQSYPASYGIITADALEVRALDSGEILQQCSLVPQVK</sequence>
<dbReference type="EMBL" id="QZCH01000011">
    <property type="protein sequence ID" value="RJG47726.1"/>
    <property type="molecule type" value="Genomic_DNA"/>
</dbReference>
<dbReference type="RefSeq" id="WP_119910610.1">
    <property type="nucleotide sequence ID" value="NZ_QZCH01000011.1"/>
</dbReference>
<comment type="cofactor">
    <cofactor evidence="2">
        <name>a divalent metal cation</name>
        <dbReference type="ChEBI" id="CHEBI:60240"/>
    </cofactor>
</comment>
<evidence type="ECO:0000259" key="3">
    <source>
        <dbReference type="Pfam" id="PF12850"/>
    </source>
</evidence>
<dbReference type="GO" id="GO:0046872">
    <property type="term" value="F:metal ion binding"/>
    <property type="evidence" value="ECO:0007669"/>
    <property type="project" value="UniProtKB-KW"/>
</dbReference>
<evidence type="ECO:0000256" key="2">
    <source>
        <dbReference type="RuleBase" id="RU362039"/>
    </source>
</evidence>
<dbReference type="AlphaFoldDB" id="A0A418YEV5"/>
<dbReference type="Proteomes" id="UP000283255">
    <property type="component" value="Unassembled WGS sequence"/>
</dbReference>
<evidence type="ECO:0000313" key="4">
    <source>
        <dbReference type="EMBL" id="RJG47726.1"/>
    </source>
</evidence>
<feature type="domain" description="Calcineurin-like phosphoesterase" evidence="3">
    <location>
        <begin position="1"/>
        <end position="163"/>
    </location>
</feature>
<dbReference type="InterPro" id="IPR029052">
    <property type="entry name" value="Metallo-depent_PP-like"/>
</dbReference>
<dbReference type="InterPro" id="IPR041802">
    <property type="entry name" value="MPP_YfcE"/>
</dbReference>
<accession>A0A418YEV5</accession>
<gene>
    <name evidence="4" type="ORF">D1Z90_10000</name>
</gene>
<dbReference type="NCBIfam" id="NF006988">
    <property type="entry name" value="PRK09453.1"/>
    <property type="match status" value="1"/>
</dbReference>
<name>A0A418YEV5_9GAMM</name>
<dbReference type="Gene3D" id="3.60.21.10">
    <property type="match status" value="1"/>
</dbReference>
<dbReference type="NCBIfam" id="TIGR00040">
    <property type="entry name" value="yfcE"/>
    <property type="match status" value="1"/>
</dbReference>